<dbReference type="EMBL" id="LAJF01000025">
    <property type="protein sequence ID" value="KKB86605.1"/>
    <property type="molecule type" value="Genomic_DNA"/>
</dbReference>
<reference evidence="4 6" key="1">
    <citation type="submission" date="2015-03" db="EMBL/GenBank/DDBJ databases">
        <authorList>
            <person name="Hassan Y.I."/>
            <person name="Lepp D."/>
            <person name="Zhou T."/>
        </authorList>
    </citation>
    <scope>NUCLEOTIDE SEQUENCE [LARGE SCALE GENOMIC DNA]</scope>
    <source>
        <strain evidence="4 6">DSM 17137</strain>
    </source>
</reference>
<dbReference type="PATRIC" id="fig|1121477.3.peg.1338"/>
<dbReference type="PROSITE" id="PS51371">
    <property type="entry name" value="CBS"/>
    <property type="match status" value="2"/>
</dbReference>
<dbReference type="SUPFAM" id="SSF54631">
    <property type="entry name" value="CBS-domain pair"/>
    <property type="match status" value="1"/>
</dbReference>
<keyword evidence="1 2" id="KW-0129">CBS domain</keyword>
<dbReference type="InterPro" id="IPR051257">
    <property type="entry name" value="Diverse_CBS-Domain"/>
</dbReference>
<dbReference type="Proteomes" id="UP000184533">
    <property type="component" value="Unassembled WGS sequence"/>
</dbReference>
<dbReference type="PANTHER" id="PTHR43080:SF2">
    <property type="entry name" value="CBS DOMAIN-CONTAINING PROTEIN"/>
    <property type="match status" value="1"/>
</dbReference>
<dbReference type="AlphaFoldDB" id="A0A0F5LW68"/>
<dbReference type="STRING" id="1121477.SAMN02745223_03221"/>
<proteinExistence type="predicted"/>
<dbReference type="Pfam" id="PF00571">
    <property type="entry name" value="CBS"/>
    <property type="match status" value="2"/>
</dbReference>
<evidence type="ECO:0000313" key="4">
    <source>
        <dbReference type="EMBL" id="KKB86605.1"/>
    </source>
</evidence>
<evidence type="ECO:0000313" key="6">
    <source>
        <dbReference type="Proteomes" id="UP000033608"/>
    </source>
</evidence>
<dbReference type="Proteomes" id="UP000033608">
    <property type="component" value="Unassembled WGS sequence"/>
</dbReference>
<protein>
    <submittedName>
        <fullName evidence="5">CBS domain-containing protein</fullName>
    </submittedName>
</protein>
<dbReference type="InterPro" id="IPR044725">
    <property type="entry name" value="CBSX3_CBS_dom"/>
</dbReference>
<dbReference type="InterPro" id="IPR046342">
    <property type="entry name" value="CBS_dom_sf"/>
</dbReference>
<name>A0A0F5LW68_9HYPH</name>
<dbReference type="RefSeq" id="WP_046133611.1">
    <property type="nucleotide sequence ID" value="NZ_FQVC01000011.1"/>
</dbReference>
<evidence type="ECO:0000256" key="2">
    <source>
        <dbReference type="PROSITE-ProRule" id="PRU00703"/>
    </source>
</evidence>
<organism evidence="4 6">
    <name type="scientific">Devosia limi DSM 17137</name>
    <dbReference type="NCBI Taxonomy" id="1121477"/>
    <lineage>
        <taxon>Bacteria</taxon>
        <taxon>Pseudomonadati</taxon>
        <taxon>Pseudomonadota</taxon>
        <taxon>Alphaproteobacteria</taxon>
        <taxon>Hyphomicrobiales</taxon>
        <taxon>Devosiaceae</taxon>
        <taxon>Devosia</taxon>
    </lineage>
</organism>
<sequence>MLVDAILQSKGVVVHTLPETGTLADAVAMLNTHNIGAVVITAAGGGIVGILSERDIVRQLGKNPGGALDLPIASCMTRGVFTCSRDTPINDVMERMTRYRIRHMPVAEDNALIGIVSIGDVVKRKIEDVEQEALALREYIAS</sequence>
<keyword evidence="6" id="KW-1185">Reference proteome</keyword>
<reference evidence="5 7" key="2">
    <citation type="submission" date="2016-11" db="EMBL/GenBank/DDBJ databases">
        <authorList>
            <person name="Jaros S."/>
            <person name="Januszkiewicz K."/>
            <person name="Wedrychowicz H."/>
        </authorList>
    </citation>
    <scope>NUCLEOTIDE SEQUENCE [LARGE SCALE GENOMIC DNA]</scope>
    <source>
        <strain evidence="5 7">DSM 17137</strain>
    </source>
</reference>
<evidence type="ECO:0000313" key="5">
    <source>
        <dbReference type="EMBL" id="SHF65941.1"/>
    </source>
</evidence>
<dbReference type="InterPro" id="IPR000644">
    <property type="entry name" value="CBS_dom"/>
</dbReference>
<dbReference type="PANTHER" id="PTHR43080">
    <property type="entry name" value="CBS DOMAIN-CONTAINING PROTEIN CBSX3, MITOCHONDRIAL"/>
    <property type="match status" value="1"/>
</dbReference>
<dbReference type="Gene3D" id="3.10.580.10">
    <property type="entry name" value="CBS-domain"/>
    <property type="match status" value="1"/>
</dbReference>
<evidence type="ECO:0000313" key="7">
    <source>
        <dbReference type="Proteomes" id="UP000184533"/>
    </source>
</evidence>
<evidence type="ECO:0000256" key="1">
    <source>
        <dbReference type="ARBA" id="ARBA00023122"/>
    </source>
</evidence>
<dbReference type="CDD" id="cd04623">
    <property type="entry name" value="CBS_pair_bac_euk"/>
    <property type="match status" value="1"/>
</dbReference>
<accession>A0A0F5LW68</accession>
<evidence type="ECO:0000259" key="3">
    <source>
        <dbReference type="PROSITE" id="PS51371"/>
    </source>
</evidence>
<feature type="domain" description="CBS" evidence="3">
    <location>
        <begin position="8"/>
        <end position="70"/>
    </location>
</feature>
<dbReference type="EMBL" id="FQVC01000011">
    <property type="protein sequence ID" value="SHF65941.1"/>
    <property type="molecule type" value="Genomic_DNA"/>
</dbReference>
<dbReference type="SMART" id="SM00116">
    <property type="entry name" value="CBS"/>
    <property type="match status" value="2"/>
</dbReference>
<feature type="domain" description="CBS" evidence="3">
    <location>
        <begin position="76"/>
        <end position="132"/>
    </location>
</feature>
<gene>
    <name evidence="5" type="ORF">SAMN02745223_03221</name>
    <name evidence="4" type="ORF">VW29_01475</name>
</gene>
<dbReference type="OrthoDB" id="9807125at2"/>